<dbReference type="STRING" id="161899.CSING_13105"/>
<evidence type="ECO:0000256" key="5">
    <source>
        <dbReference type="SAM" id="MobiDB-lite"/>
    </source>
</evidence>
<evidence type="ECO:0000313" key="11">
    <source>
        <dbReference type="Proteomes" id="UP001521911"/>
    </source>
</evidence>
<dbReference type="KEGG" id="csx:CSING_13105"/>
<keyword evidence="6" id="KW-0732">Signal</keyword>
<dbReference type="GO" id="GO:0046872">
    <property type="term" value="F:metal ion binding"/>
    <property type="evidence" value="ECO:0007669"/>
    <property type="project" value="UniProtKB-KW"/>
</dbReference>
<evidence type="ECO:0000256" key="2">
    <source>
        <dbReference type="ARBA" id="ARBA00022723"/>
    </source>
</evidence>
<reference evidence="8 10" key="1">
    <citation type="journal article" date="2015" name="Genome Announc.">
        <title>Complete Genome Sequence and Annotation of Corynebacterium singulare DSM 44357, Isolated from a Human Semen Specimen.</title>
        <authorList>
            <person name="Merten M."/>
            <person name="Brinkrolf K."/>
            <person name="Albersmeier A."/>
            <person name="Kutter Y."/>
            <person name="Ruckert C."/>
            <person name="Tauch A."/>
        </authorList>
    </citation>
    <scope>NUCLEOTIDE SEQUENCE [LARGE SCALE GENOMIC DNA]</scope>
    <source>
        <strain evidence="8">IBS B52218</strain>
    </source>
</reference>
<keyword evidence="8" id="KW-0223">Dioxygenase</keyword>
<dbReference type="Proteomes" id="UP001521911">
    <property type="component" value="Unassembled WGS sequence"/>
</dbReference>
<dbReference type="InterPro" id="IPR017941">
    <property type="entry name" value="Rieske_2Fe-2S"/>
</dbReference>
<feature type="chain" id="PRO_5038959468" evidence="6">
    <location>
        <begin position="21"/>
        <end position="123"/>
    </location>
</feature>
<dbReference type="InterPro" id="IPR006311">
    <property type="entry name" value="TAT_signal"/>
</dbReference>
<evidence type="ECO:0000256" key="6">
    <source>
        <dbReference type="SAM" id="SignalP"/>
    </source>
</evidence>
<evidence type="ECO:0000256" key="1">
    <source>
        <dbReference type="ARBA" id="ARBA00022714"/>
    </source>
</evidence>
<protein>
    <submittedName>
        <fullName evidence="8">Ferredoxin subunit of nitrite reductase and ring-hydroxylating dioxygenase</fullName>
    </submittedName>
    <submittedName>
        <fullName evidence="9">Rieske 2Fe-2S domain-containing protein</fullName>
    </submittedName>
</protein>
<dbReference type="PROSITE" id="PS51296">
    <property type="entry name" value="RIESKE"/>
    <property type="match status" value="1"/>
</dbReference>
<sequence>MTTCSRRMFLLGSATTFAGAYLAACGKEPSAEIAATEIPVGSAVIVDKVIFAQPTEGEFKAYSQTCPHQHSLITKIEGMTATCTTHYSSFDLATGEVTGGPSPKPLTEYGVENDGGTVKNVPA</sequence>
<keyword evidence="3" id="KW-0408">Iron</keyword>
<evidence type="ECO:0000259" key="7">
    <source>
        <dbReference type="PROSITE" id="PS51296"/>
    </source>
</evidence>
<evidence type="ECO:0000313" key="8">
    <source>
        <dbReference type="EMBL" id="AJI80104.1"/>
    </source>
</evidence>
<dbReference type="HOGENOM" id="CLU_055690_1_4_11"/>
<keyword evidence="2" id="KW-0479">Metal-binding</keyword>
<dbReference type="InterPro" id="IPR036922">
    <property type="entry name" value="Rieske_2Fe-2S_sf"/>
</dbReference>
<accession>A0A0B6F4N1</accession>
<dbReference type="EMBL" id="CP010827">
    <property type="protein sequence ID" value="AJI80104.1"/>
    <property type="molecule type" value="Genomic_DNA"/>
</dbReference>
<dbReference type="GO" id="GO:0016705">
    <property type="term" value="F:oxidoreductase activity, acting on paired donors, with incorporation or reduction of molecular oxygen"/>
    <property type="evidence" value="ECO:0007669"/>
    <property type="project" value="UniProtKB-ARBA"/>
</dbReference>
<name>A0A0B6F4N1_9CORY</name>
<dbReference type="CDD" id="cd03467">
    <property type="entry name" value="Rieske"/>
    <property type="match status" value="1"/>
</dbReference>
<keyword evidence="4" id="KW-0411">Iron-sulfur</keyword>
<dbReference type="SUPFAM" id="SSF50022">
    <property type="entry name" value="ISP domain"/>
    <property type="match status" value="1"/>
</dbReference>
<keyword evidence="1" id="KW-0001">2Fe-2S</keyword>
<dbReference type="Proteomes" id="UP000031890">
    <property type="component" value="Chromosome"/>
</dbReference>
<feature type="signal peptide" evidence="6">
    <location>
        <begin position="1"/>
        <end position="20"/>
    </location>
</feature>
<evidence type="ECO:0000256" key="3">
    <source>
        <dbReference type="ARBA" id="ARBA00023004"/>
    </source>
</evidence>
<evidence type="ECO:0000313" key="10">
    <source>
        <dbReference type="Proteomes" id="UP000031890"/>
    </source>
</evidence>
<dbReference type="Pfam" id="PF00355">
    <property type="entry name" value="Rieske"/>
    <property type="match status" value="1"/>
</dbReference>
<dbReference type="RefSeq" id="WP_042532914.1">
    <property type="nucleotide sequence ID" value="NZ_CP010827.1"/>
</dbReference>
<evidence type="ECO:0000256" key="4">
    <source>
        <dbReference type="ARBA" id="ARBA00023014"/>
    </source>
</evidence>
<gene>
    <name evidence="8" type="ORF">CSING_13105</name>
    <name evidence="9" type="ORF">MHK08_05180</name>
</gene>
<feature type="domain" description="Rieske" evidence="7">
    <location>
        <begin position="30"/>
        <end position="120"/>
    </location>
</feature>
<reference evidence="9 11" key="2">
    <citation type="submission" date="2022-02" db="EMBL/GenBank/DDBJ databases">
        <title>Uncovering new skin microbiome diversity through culturing and metagenomics.</title>
        <authorList>
            <person name="Conlan S."/>
            <person name="Deming C."/>
            <person name="Nisc Comparative Sequencing Program N."/>
            <person name="Segre J.A."/>
        </authorList>
    </citation>
    <scope>NUCLEOTIDE SEQUENCE [LARGE SCALE GENOMIC DNA]</scope>
    <source>
        <strain evidence="9 11">ACRQV</strain>
    </source>
</reference>
<dbReference type="EMBL" id="JAKRDF010000004">
    <property type="protein sequence ID" value="MCG7275859.1"/>
    <property type="molecule type" value="Genomic_DNA"/>
</dbReference>
<keyword evidence="11" id="KW-1185">Reference proteome</keyword>
<dbReference type="AlphaFoldDB" id="A0A0B6F4N1"/>
<feature type="region of interest" description="Disordered" evidence="5">
    <location>
        <begin position="94"/>
        <end position="123"/>
    </location>
</feature>
<proteinExistence type="predicted"/>
<dbReference type="PROSITE" id="PS51318">
    <property type="entry name" value="TAT"/>
    <property type="match status" value="1"/>
</dbReference>
<dbReference type="Gene3D" id="2.102.10.10">
    <property type="entry name" value="Rieske [2Fe-2S] iron-sulphur domain"/>
    <property type="match status" value="1"/>
</dbReference>
<organism evidence="8 10">
    <name type="scientific">Corynebacterium singulare</name>
    <dbReference type="NCBI Taxonomy" id="161899"/>
    <lineage>
        <taxon>Bacteria</taxon>
        <taxon>Bacillati</taxon>
        <taxon>Actinomycetota</taxon>
        <taxon>Actinomycetes</taxon>
        <taxon>Mycobacteriales</taxon>
        <taxon>Corynebacteriaceae</taxon>
        <taxon>Corynebacterium</taxon>
    </lineage>
</organism>
<dbReference type="OrthoDB" id="25106at2"/>
<evidence type="ECO:0000313" key="9">
    <source>
        <dbReference type="EMBL" id="MCG7275859.1"/>
    </source>
</evidence>
<dbReference type="GO" id="GO:0004497">
    <property type="term" value="F:monooxygenase activity"/>
    <property type="evidence" value="ECO:0007669"/>
    <property type="project" value="UniProtKB-ARBA"/>
</dbReference>
<dbReference type="GO" id="GO:0051537">
    <property type="term" value="F:2 iron, 2 sulfur cluster binding"/>
    <property type="evidence" value="ECO:0007669"/>
    <property type="project" value="UniProtKB-KW"/>
</dbReference>
<keyword evidence="8" id="KW-0560">Oxidoreductase</keyword>
<dbReference type="GO" id="GO:0051213">
    <property type="term" value="F:dioxygenase activity"/>
    <property type="evidence" value="ECO:0007669"/>
    <property type="project" value="UniProtKB-KW"/>
</dbReference>